<evidence type="ECO:0000256" key="3">
    <source>
        <dbReference type="ARBA" id="ARBA00022692"/>
    </source>
</evidence>
<gene>
    <name evidence="7" type="ORF">P4S50_00410</name>
</gene>
<evidence type="ECO:0000256" key="6">
    <source>
        <dbReference type="SAM" id="SignalP"/>
    </source>
</evidence>
<evidence type="ECO:0000313" key="7">
    <source>
        <dbReference type="EMBL" id="WFD10568.1"/>
    </source>
</evidence>
<dbReference type="InterPro" id="IPR051906">
    <property type="entry name" value="TolC-like"/>
</dbReference>
<dbReference type="PANTHER" id="PTHR30026">
    <property type="entry name" value="OUTER MEMBRANE PROTEIN TOLC"/>
    <property type="match status" value="1"/>
</dbReference>
<keyword evidence="3" id="KW-0812">Transmembrane</keyword>
<comment type="subcellular location">
    <subcellularLocation>
        <location evidence="1">Cell outer membrane</location>
    </subcellularLocation>
</comment>
<keyword evidence="8" id="KW-1185">Reference proteome</keyword>
<dbReference type="RefSeq" id="WP_277732535.1">
    <property type="nucleotide sequence ID" value="NZ_CP120733.1"/>
</dbReference>
<feature type="chain" id="PRO_5045780105" evidence="6">
    <location>
        <begin position="28"/>
        <end position="457"/>
    </location>
</feature>
<dbReference type="PANTHER" id="PTHR30026:SF20">
    <property type="entry name" value="OUTER MEMBRANE PROTEIN TOLC"/>
    <property type="match status" value="1"/>
</dbReference>
<keyword evidence="6" id="KW-0732">Signal</keyword>
<evidence type="ECO:0000313" key="8">
    <source>
        <dbReference type="Proteomes" id="UP001222800"/>
    </source>
</evidence>
<name>A0ABY8ECC7_9FIRM</name>
<organism evidence="7 8">
    <name type="scientific">Tepidibacter hydrothermalis</name>
    <dbReference type="NCBI Taxonomy" id="3036126"/>
    <lineage>
        <taxon>Bacteria</taxon>
        <taxon>Bacillati</taxon>
        <taxon>Bacillota</taxon>
        <taxon>Clostridia</taxon>
        <taxon>Peptostreptococcales</taxon>
        <taxon>Peptostreptococcaceae</taxon>
        <taxon>Tepidibacter</taxon>
    </lineage>
</organism>
<sequence length="457" mass="51307">MNKKIISVAISAALVLTPMSTAFNSYGQENIKEEIKKDEKNLNLTLDDAIQIATENNYILKGLQVDLEAADLSLDRAKHNERKINKGQDKLDDARDILSQINAALSNPLLPPEQKKVLEGQKQKVEEGLKGGEGSMDLAIEDANSVIANKLNIDVDRVLAVNSTTELMTTMADLQNEVTKDGYLIAQKQIGLLTRQKYYEVIKTEKIENLKKIALERATAQYNMAKNAYDAGMKAKDDVLLSQAQVNLMNVDYRKACMNRKNAEIELKKVMNVDLDKNINLVQDFTTTKLEADLEAGLKQGSEKRIEIRKAQAQYLVDKLNFELTSGQYPDNTYQYKEAKIKMEKSKVTIDSAAKEVEASIMQSYESVEATADMLAYTEGVVENAKESLEIAEYRYKEGYGFETTVIKNADLQDMAGTMVEVIAAQERLADIEEKVIEVIFNYNLARDKYLNDIGSY</sequence>
<keyword evidence="5" id="KW-0998">Cell outer membrane</keyword>
<dbReference type="Proteomes" id="UP001222800">
    <property type="component" value="Chromosome"/>
</dbReference>
<dbReference type="EMBL" id="CP120733">
    <property type="protein sequence ID" value="WFD10568.1"/>
    <property type="molecule type" value="Genomic_DNA"/>
</dbReference>
<evidence type="ECO:0000256" key="1">
    <source>
        <dbReference type="ARBA" id="ARBA00004442"/>
    </source>
</evidence>
<dbReference type="Gene3D" id="1.20.1600.10">
    <property type="entry name" value="Outer membrane efflux proteins (OEP)"/>
    <property type="match status" value="1"/>
</dbReference>
<protein>
    <submittedName>
        <fullName evidence="7">TolC family protein</fullName>
    </submittedName>
</protein>
<feature type="signal peptide" evidence="6">
    <location>
        <begin position="1"/>
        <end position="27"/>
    </location>
</feature>
<accession>A0ABY8ECC7</accession>
<proteinExistence type="predicted"/>
<reference evidence="7 8" key="1">
    <citation type="submission" date="2023-03" db="EMBL/GenBank/DDBJ databases">
        <title>Complete genome sequence of Tepidibacter sp. SWIR-1, isolated from a deep-sea hydrothermal vent.</title>
        <authorList>
            <person name="Li X."/>
        </authorList>
    </citation>
    <scope>NUCLEOTIDE SEQUENCE [LARGE SCALE GENOMIC DNA]</scope>
    <source>
        <strain evidence="7 8">SWIR-1</strain>
    </source>
</reference>
<evidence type="ECO:0000256" key="4">
    <source>
        <dbReference type="ARBA" id="ARBA00023136"/>
    </source>
</evidence>
<keyword evidence="4" id="KW-0472">Membrane</keyword>
<keyword evidence="2" id="KW-1134">Transmembrane beta strand</keyword>
<dbReference type="SUPFAM" id="SSF56954">
    <property type="entry name" value="Outer membrane efflux proteins (OEP)"/>
    <property type="match status" value="1"/>
</dbReference>
<evidence type="ECO:0000256" key="5">
    <source>
        <dbReference type="ARBA" id="ARBA00023237"/>
    </source>
</evidence>
<evidence type="ECO:0000256" key="2">
    <source>
        <dbReference type="ARBA" id="ARBA00022452"/>
    </source>
</evidence>